<proteinExistence type="predicted"/>
<dbReference type="EMBL" id="WOCA01000003">
    <property type="protein sequence ID" value="MUK87901.1"/>
    <property type="molecule type" value="Genomic_DNA"/>
</dbReference>
<evidence type="ECO:0000313" key="2">
    <source>
        <dbReference type="EMBL" id="MUK87901.1"/>
    </source>
</evidence>
<comment type="caution">
    <text evidence="2">The sequence shown here is derived from an EMBL/GenBank/DDBJ whole genome shotgun (WGS) entry which is preliminary data.</text>
</comment>
<feature type="domain" description="Beta-lactamase class A catalytic" evidence="1">
    <location>
        <begin position="19"/>
        <end position="210"/>
    </location>
</feature>
<evidence type="ECO:0000259" key="1">
    <source>
        <dbReference type="Pfam" id="PF13354"/>
    </source>
</evidence>
<protein>
    <submittedName>
        <fullName evidence="2">Serine hydrolase</fullName>
    </submittedName>
</protein>
<evidence type="ECO:0000313" key="3">
    <source>
        <dbReference type="Proteomes" id="UP000469125"/>
    </source>
</evidence>
<dbReference type="Pfam" id="PF13354">
    <property type="entry name" value="Beta-lactamase2"/>
    <property type="match status" value="1"/>
</dbReference>
<organism evidence="2 3">
    <name type="scientific">Ornithinibacillus caprae</name>
    <dbReference type="NCBI Taxonomy" id="2678566"/>
    <lineage>
        <taxon>Bacteria</taxon>
        <taxon>Bacillati</taxon>
        <taxon>Bacillota</taxon>
        <taxon>Bacilli</taxon>
        <taxon>Bacillales</taxon>
        <taxon>Bacillaceae</taxon>
        <taxon>Ornithinibacillus</taxon>
    </lineage>
</organism>
<dbReference type="RefSeq" id="WP_155667849.1">
    <property type="nucleotide sequence ID" value="NZ_WOCA01000003.1"/>
</dbReference>
<dbReference type="GO" id="GO:0008800">
    <property type="term" value="F:beta-lactamase activity"/>
    <property type="evidence" value="ECO:0007669"/>
    <property type="project" value="InterPro"/>
</dbReference>
<dbReference type="InterPro" id="IPR045155">
    <property type="entry name" value="Beta-lactam_cat"/>
</dbReference>
<accession>A0A6N8FFC8</accession>
<name>A0A6N8FFC8_9BACI</name>
<dbReference type="AlphaFoldDB" id="A0A6N8FFC8"/>
<dbReference type="Gene3D" id="3.40.710.10">
    <property type="entry name" value="DD-peptidase/beta-lactamase superfamily"/>
    <property type="match status" value="1"/>
</dbReference>
<keyword evidence="2" id="KW-0378">Hydrolase</keyword>
<dbReference type="Proteomes" id="UP000469125">
    <property type="component" value="Unassembled WGS sequence"/>
</dbReference>
<keyword evidence="3" id="KW-1185">Reference proteome</keyword>
<gene>
    <name evidence="2" type="ORF">GMD78_05745</name>
</gene>
<sequence>MQKVIEKLKEIKIGEVGVIIYSDLKREKVCSVNERLSVPLASSAKVVIAFCIVKLVEEGHYNWSDKVEEISFDPNEDSIELYPHFQGRESLLLQDAVEVMIACHDNVIANSIIQFCGGWEKLIHITNSYFENVDITRNPSSLKNNGELSQVFELLYFIFEGYKSNPELWTPVINGLVRQQGEVEGIPSYFLNHMTGGLTNSLVNIGILGEFSRNPLLYVLGAKNLPNRYENTFADEKIINAIKLLYTEYFNKEYISER</sequence>
<dbReference type="GO" id="GO:0030655">
    <property type="term" value="P:beta-lactam antibiotic catabolic process"/>
    <property type="evidence" value="ECO:0007669"/>
    <property type="project" value="InterPro"/>
</dbReference>
<dbReference type="SUPFAM" id="SSF56601">
    <property type="entry name" value="beta-lactamase/transpeptidase-like"/>
    <property type="match status" value="1"/>
</dbReference>
<dbReference type="InterPro" id="IPR012338">
    <property type="entry name" value="Beta-lactam/transpept-like"/>
</dbReference>
<reference evidence="2 3" key="1">
    <citation type="submission" date="2019-11" db="EMBL/GenBank/DDBJ databases">
        <authorList>
            <person name="Li X."/>
        </authorList>
    </citation>
    <scope>NUCLEOTIDE SEQUENCE [LARGE SCALE GENOMIC DNA]</scope>
    <source>
        <strain evidence="2 3">L9</strain>
    </source>
</reference>